<evidence type="ECO:0000313" key="4">
    <source>
        <dbReference type="Proteomes" id="UP001632339"/>
    </source>
</evidence>
<dbReference type="InterPro" id="IPR013094">
    <property type="entry name" value="AB_hydrolase_3"/>
</dbReference>
<feature type="domain" description="Alpha/beta hydrolase fold-3" evidence="2">
    <location>
        <begin position="68"/>
        <end position="206"/>
    </location>
</feature>
<sequence>MAMDANKFENEYVTGQKNENYNEVMSQIEALNQDVLIHKQWNKDVYYGFHERECFDLCYAVGKAKAILVYLHAGYWQSRDKNQFHFIADHLTELGYHIAIMNYPLCPEVSIERIRQSLSYGLLTVQAFVNNDADVNNDVKNLPLYICGHSAGAHLTTELVLNAKQVIRDQLNIQGIIPISGIYDLEPLVSTSLNHNLQLNQSQAITNSPLFRVVNDLVPAEFFVGQNETDAFIEQSQKMKDQWELKGNSANFTILKDSDHFSLLFHFLEKGEIVQAIEKIYQSTHL</sequence>
<dbReference type="InterPro" id="IPR050300">
    <property type="entry name" value="GDXG_lipolytic_enzyme"/>
</dbReference>
<dbReference type="SUPFAM" id="SSF53474">
    <property type="entry name" value="alpha/beta-Hydrolases"/>
    <property type="match status" value="1"/>
</dbReference>
<comment type="caution">
    <text evidence="3">The sequence shown here is derived from an EMBL/GenBank/DDBJ whole genome shotgun (WGS) entry which is preliminary data.</text>
</comment>
<dbReference type="PANTHER" id="PTHR48081:SF33">
    <property type="entry name" value="KYNURENINE FORMAMIDASE"/>
    <property type="match status" value="1"/>
</dbReference>
<dbReference type="Pfam" id="PF07859">
    <property type="entry name" value="Abhydrolase_3"/>
    <property type="match status" value="1"/>
</dbReference>
<dbReference type="Proteomes" id="UP001632339">
    <property type="component" value="Unassembled WGS sequence"/>
</dbReference>
<name>A0ABW9JWB9_9GAMM</name>
<organism evidence="3 4">
    <name type="scientific">Acinetobacter albensis</name>
    <dbReference type="NCBI Taxonomy" id="1673609"/>
    <lineage>
        <taxon>Bacteria</taxon>
        <taxon>Pseudomonadati</taxon>
        <taxon>Pseudomonadota</taxon>
        <taxon>Gammaproteobacteria</taxon>
        <taxon>Moraxellales</taxon>
        <taxon>Moraxellaceae</taxon>
        <taxon>Acinetobacter</taxon>
    </lineage>
</organism>
<evidence type="ECO:0000313" key="3">
    <source>
        <dbReference type="EMBL" id="MFN0297634.1"/>
    </source>
</evidence>
<proteinExistence type="predicted"/>
<dbReference type="Gene3D" id="3.40.50.1820">
    <property type="entry name" value="alpha/beta hydrolase"/>
    <property type="match status" value="1"/>
</dbReference>
<accession>A0ABW9JWB9</accession>
<dbReference type="InterPro" id="IPR029058">
    <property type="entry name" value="AB_hydrolase_fold"/>
</dbReference>
<dbReference type="PANTHER" id="PTHR48081">
    <property type="entry name" value="AB HYDROLASE SUPERFAMILY PROTEIN C4A8.06C"/>
    <property type="match status" value="1"/>
</dbReference>
<protein>
    <submittedName>
        <fullName evidence="3">Alpha/beta hydrolase</fullName>
    </submittedName>
</protein>
<keyword evidence="4" id="KW-1185">Reference proteome</keyword>
<dbReference type="RefSeq" id="WP_409140235.1">
    <property type="nucleotide sequence ID" value="NZ_JBJXCW010000008.1"/>
</dbReference>
<gene>
    <name evidence="3" type="ORF">ACKVE0_08870</name>
</gene>
<reference evidence="3 4" key="1">
    <citation type="submission" date="2024-12" db="EMBL/GenBank/DDBJ databases">
        <title>C001-4G Acinetobacter sp. assembled genome.</title>
        <authorList>
            <person name="D'Arcy K."/>
            <person name="Kingdon A.D.H."/>
            <person name="Breen A."/>
            <person name="Mckeown C."/>
            <person name="Allman E."/>
            <person name="Sharma P."/>
            <person name="Mcleman A."/>
            <person name="Roberts A.P."/>
        </authorList>
    </citation>
    <scope>NUCLEOTIDE SEQUENCE [LARGE SCALE GENOMIC DNA]</scope>
    <source>
        <strain evidence="3 4">C1-4G</strain>
    </source>
</reference>
<dbReference type="EMBL" id="JBJXCW010000008">
    <property type="protein sequence ID" value="MFN0297634.1"/>
    <property type="molecule type" value="Genomic_DNA"/>
</dbReference>
<evidence type="ECO:0000259" key="2">
    <source>
        <dbReference type="Pfam" id="PF07859"/>
    </source>
</evidence>
<keyword evidence="1 3" id="KW-0378">Hydrolase</keyword>
<dbReference type="GO" id="GO:0016787">
    <property type="term" value="F:hydrolase activity"/>
    <property type="evidence" value="ECO:0007669"/>
    <property type="project" value="UniProtKB-KW"/>
</dbReference>
<evidence type="ECO:0000256" key="1">
    <source>
        <dbReference type="ARBA" id="ARBA00022801"/>
    </source>
</evidence>